<evidence type="ECO:0000313" key="6">
    <source>
        <dbReference type="EMBL" id="CDG83310.1"/>
    </source>
</evidence>
<feature type="DNA-binding region" description="H-T-H motif" evidence="4">
    <location>
        <begin position="30"/>
        <end position="49"/>
    </location>
</feature>
<dbReference type="PATRIC" id="fig|1349767.4.peg.4406"/>
<dbReference type="Gene3D" id="1.10.357.10">
    <property type="entry name" value="Tetracycline Repressor, domain 2"/>
    <property type="match status" value="1"/>
</dbReference>
<evidence type="ECO:0000256" key="3">
    <source>
        <dbReference type="ARBA" id="ARBA00023163"/>
    </source>
</evidence>
<reference evidence="6 7" key="1">
    <citation type="journal article" date="2015" name="Genome Announc.">
        <title>Genome Sequence of Mushroom Soft-Rot Pathogen Janthinobacterium agaricidamnosum.</title>
        <authorList>
            <person name="Graupner K."/>
            <person name="Lackner G."/>
            <person name="Hertweck C."/>
        </authorList>
    </citation>
    <scope>NUCLEOTIDE SEQUENCE [LARGE SCALE GENOMIC DNA]</scope>
    <source>
        <strain evidence="7">NBRC 102515 / DSM 9628</strain>
    </source>
</reference>
<keyword evidence="7" id="KW-1185">Reference proteome</keyword>
<dbReference type="eggNOG" id="COG1309">
    <property type="taxonomic scope" value="Bacteria"/>
</dbReference>
<evidence type="ECO:0000256" key="1">
    <source>
        <dbReference type="ARBA" id="ARBA00023015"/>
    </source>
</evidence>
<proteinExistence type="predicted"/>
<dbReference type="Pfam" id="PF00440">
    <property type="entry name" value="TetR_N"/>
    <property type="match status" value="1"/>
</dbReference>
<keyword evidence="3" id="KW-0804">Transcription</keyword>
<dbReference type="AlphaFoldDB" id="W0V6R6"/>
<dbReference type="Proteomes" id="UP000027604">
    <property type="component" value="Chromosome I"/>
</dbReference>
<dbReference type="PANTHER" id="PTHR47506:SF1">
    <property type="entry name" value="HTH-TYPE TRANSCRIPTIONAL REGULATOR YJDC"/>
    <property type="match status" value="1"/>
</dbReference>
<organism evidence="6 7">
    <name type="scientific">Janthinobacterium agaricidamnosum NBRC 102515 = DSM 9628</name>
    <dbReference type="NCBI Taxonomy" id="1349767"/>
    <lineage>
        <taxon>Bacteria</taxon>
        <taxon>Pseudomonadati</taxon>
        <taxon>Pseudomonadota</taxon>
        <taxon>Betaproteobacteria</taxon>
        <taxon>Burkholderiales</taxon>
        <taxon>Oxalobacteraceae</taxon>
        <taxon>Janthinobacterium</taxon>
    </lineage>
</organism>
<protein>
    <submittedName>
        <fullName evidence="6">Bacterial regulatory s, tetR family protein</fullName>
    </submittedName>
</protein>
<keyword evidence="1" id="KW-0805">Transcription regulation</keyword>
<dbReference type="Pfam" id="PF16925">
    <property type="entry name" value="TetR_C_13"/>
    <property type="match status" value="1"/>
</dbReference>
<dbReference type="PANTHER" id="PTHR47506">
    <property type="entry name" value="TRANSCRIPTIONAL REGULATORY PROTEIN"/>
    <property type="match status" value="1"/>
</dbReference>
<dbReference type="PROSITE" id="PS50977">
    <property type="entry name" value="HTH_TETR_2"/>
    <property type="match status" value="1"/>
</dbReference>
<dbReference type="InterPro" id="IPR011075">
    <property type="entry name" value="TetR_C"/>
</dbReference>
<evidence type="ECO:0000256" key="2">
    <source>
        <dbReference type="ARBA" id="ARBA00023125"/>
    </source>
</evidence>
<dbReference type="InterPro" id="IPR009057">
    <property type="entry name" value="Homeodomain-like_sf"/>
</dbReference>
<accession>W0V6R6</accession>
<name>W0V6R6_9BURK</name>
<dbReference type="KEGG" id="jag:GJA_2679"/>
<dbReference type="InterPro" id="IPR036271">
    <property type="entry name" value="Tet_transcr_reg_TetR-rel_C_sf"/>
</dbReference>
<feature type="domain" description="HTH tetR-type" evidence="5">
    <location>
        <begin position="7"/>
        <end position="67"/>
    </location>
</feature>
<evidence type="ECO:0000313" key="7">
    <source>
        <dbReference type="Proteomes" id="UP000027604"/>
    </source>
</evidence>
<evidence type="ECO:0000259" key="5">
    <source>
        <dbReference type="PROSITE" id="PS50977"/>
    </source>
</evidence>
<dbReference type="GO" id="GO:0003677">
    <property type="term" value="F:DNA binding"/>
    <property type="evidence" value="ECO:0007669"/>
    <property type="project" value="UniProtKB-UniRule"/>
</dbReference>
<keyword evidence="2 4" id="KW-0238">DNA-binding</keyword>
<dbReference type="HOGENOM" id="CLU_069356_23_2_4"/>
<dbReference type="SUPFAM" id="SSF46689">
    <property type="entry name" value="Homeodomain-like"/>
    <property type="match status" value="1"/>
</dbReference>
<sequence>MENTNTPSVQKKLLDATERLIYAGGICATGMDAIVKASGVARKTIYRYFGTKDGLVAEALRARDQRWMAWFIGESCRAAPGASRLLATFDVLTQWFATPDFRGCAFINAAGETADAADPIRLVAKQHKLALRGFLRQLATEYGAADPDALADALLILVDGAITVALVTGDTEAASKAQRIARSLLKPAPTLPH</sequence>
<dbReference type="STRING" id="1349767.GJA_2679"/>
<evidence type="ECO:0000256" key="4">
    <source>
        <dbReference type="PROSITE-ProRule" id="PRU00335"/>
    </source>
</evidence>
<dbReference type="InterPro" id="IPR001647">
    <property type="entry name" value="HTH_TetR"/>
</dbReference>
<dbReference type="SUPFAM" id="SSF48498">
    <property type="entry name" value="Tetracyclin repressor-like, C-terminal domain"/>
    <property type="match status" value="1"/>
</dbReference>
<dbReference type="EMBL" id="HG322949">
    <property type="protein sequence ID" value="CDG83310.1"/>
    <property type="molecule type" value="Genomic_DNA"/>
</dbReference>
<gene>
    <name evidence="6" type="ORF">GJA_2679</name>
</gene>
<dbReference type="PRINTS" id="PR00455">
    <property type="entry name" value="HTHTETR"/>
</dbReference>